<comment type="caution">
    <text evidence="2">The sequence shown here is derived from an EMBL/GenBank/DDBJ whole genome shotgun (WGS) entry which is preliminary data.</text>
</comment>
<sequence>MHQAEDGTRNDGGNAGATRRGVIKAGGLAAAAGALSLGAAGAAEAGGGSGGGEGRVITRSFPATGQRLPVIGLGTFMTFDSLPGEHRPHVREVVREFWRAGGRVIDTSPLYGAAEENTGAAIDGFADRVFLNNKIWSTGEYLWDESHARRSLERSMERLSRGRPLDVVTCHSLVNVDVVLPLLHAWKKEGRIKHVGVTHHDVAYFDLLTDWIERGALDSMQVRYSIRTRDAERRVLRAAADHGTAVLVNMPLEKGRLHEVVAGRPLPDFVDGLGIESWAEFFLKWVVSHPAVTCALPATSRPEHVAENVRAMRGELPDAGLRERMAAWMAELPGFDRIETAPWYPGRSYPGLVSRGQAAIMERSPWPSSAAG</sequence>
<feature type="domain" description="NADP-dependent oxidoreductase" evidence="1">
    <location>
        <begin position="71"/>
        <end position="319"/>
    </location>
</feature>
<organism evidence="2 3">
    <name type="scientific">Streptomyces johnsoniae</name>
    <dbReference type="NCBI Taxonomy" id="3075532"/>
    <lineage>
        <taxon>Bacteria</taxon>
        <taxon>Bacillati</taxon>
        <taxon>Actinomycetota</taxon>
        <taxon>Actinomycetes</taxon>
        <taxon>Kitasatosporales</taxon>
        <taxon>Streptomycetaceae</taxon>
        <taxon>Streptomyces</taxon>
    </lineage>
</organism>
<reference evidence="3" key="1">
    <citation type="submission" date="2023-07" db="EMBL/GenBank/DDBJ databases">
        <title>30 novel species of actinomycetes from the DSMZ collection.</title>
        <authorList>
            <person name="Nouioui I."/>
        </authorList>
    </citation>
    <scope>NUCLEOTIDE SEQUENCE [LARGE SCALE GENOMIC DNA]</scope>
    <source>
        <strain evidence="3">DSM 41886</strain>
    </source>
</reference>
<dbReference type="PANTHER" id="PTHR43312:SF1">
    <property type="entry name" value="NADP-DEPENDENT OXIDOREDUCTASE DOMAIN-CONTAINING PROTEIN"/>
    <property type="match status" value="1"/>
</dbReference>
<dbReference type="RefSeq" id="WP_311621463.1">
    <property type="nucleotide sequence ID" value="NZ_JAVREV010000034.1"/>
</dbReference>
<dbReference type="InterPro" id="IPR023210">
    <property type="entry name" value="NADP_OxRdtase_dom"/>
</dbReference>
<dbReference type="InterPro" id="IPR036812">
    <property type="entry name" value="NAD(P)_OxRdtase_dom_sf"/>
</dbReference>
<gene>
    <name evidence="2" type="ORF">RM779_32860</name>
</gene>
<keyword evidence="3" id="KW-1185">Reference proteome</keyword>
<dbReference type="Proteomes" id="UP001183615">
    <property type="component" value="Unassembled WGS sequence"/>
</dbReference>
<dbReference type="EMBL" id="JAVREV010000034">
    <property type="protein sequence ID" value="MDT0447351.1"/>
    <property type="molecule type" value="Genomic_DNA"/>
</dbReference>
<dbReference type="PANTHER" id="PTHR43312">
    <property type="entry name" value="D-THREO-ALDOSE 1-DEHYDROGENASE"/>
    <property type="match status" value="1"/>
</dbReference>
<dbReference type="Pfam" id="PF00248">
    <property type="entry name" value="Aldo_ket_red"/>
    <property type="match status" value="1"/>
</dbReference>
<evidence type="ECO:0000259" key="1">
    <source>
        <dbReference type="Pfam" id="PF00248"/>
    </source>
</evidence>
<proteinExistence type="predicted"/>
<name>A0ABU2SEF6_9ACTN</name>
<dbReference type="InterPro" id="IPR053135">
    <property type="entry name" value="AKR2_Oxidoreductase"/>
</dbReference>
<dbReference type="Gene3D" id="3.20.20.100">
    <property type="entry name" value="NADP-dependent oxidoreductase domain"/>
    <property type="match status" value="1"/>
</dbReference>
<dbReference type="InterPro" id="IPR006311">
    <property type="entry name" value="TAT_signal"/>
</dbReference>
<dbReference type="PROSITE" id="PS51318">
    <property type="entry name" value="TAT"/>
    <property type="match status" value="1"/>
</dbReference>
<evidence type="ECO:0000313" key="3">
    <source>
        <dbReference type="Proteomes" id="UP001183615"/>
    </source>
</evidence>
<evidence type="ECO:0000313" key="2">
    <source>
        <dbReference type="EMBL" id="MDT0447351.1"/>
    </source>
</evidence>
<dbReference type="CDD" id="cd19095">
    <property type="entry name" value="AKR_PA4992-like"/>
    <property type="match status" value="1"/>
</dbReference>
<protein>
    <submittedName>
        <fullName evidence="2">Aldo/keto reductase</fullName>
    </submittedName>
</protein>
<accession>A0ABU2SEF6</accession>
<dbReference type="SUPFAM" id="SSF51430">
    <property type="entry name" value="NAD(P)-linked oxidoreductase"/>
    <property type="match status" value="1"/>
</dbReference>